<feature type="domain" description="DNA mismatch repair proteins mutS family" evidence="5">
    <location>
        <begin position="193"/>
        <end position="378"/>
    </location>
</feature>
<keyword evidence="2" id="KW-0067">ATP-binding</keyword>
<gene>
    <name evidence="6" type="ORF">RZO55_12655</name>
</gene>
<dbReference type="PANTHER" id="PTHR11361:SF152">
    <property type="entry name" value="DNA MISMATCH REPAIR PROTEIN"/>
    <property type="match status" value="1"/>
</dbReference>
<reference evidence="6 7" key="1">
    <citation type="submission" date="2023-10" db="EMBL/GenBank/DDBJ databases">
        <title>A novel Glycoside Hydrolase 43-Like Enzyme from Clostrdium boliviensis is an Endo-xylanase, and a Candidate for Xylooligosaccharides Production from Different Xylan Substrates.</title>
        <authorList>
            <person name="Alvarez M.T."/>
            <person name="Rocabado-Villegas L.R."/>
            <person name="Salas-Veizaga D.M."/>
            <person name="Linares-Pasten J.A."/>
            <person name="Gudmundsdottir E.E."/>
            <person name="Hreggvidsson G.O."/>
            <person name="Adlercreutz P."/>
            <person name="Nordberg Karlsson E."/>
        </authorList>
    </citation>
    <scope>NUCLEOTIDE SEQUENCE [LARGE SCALE GENOMIC DNA]</scope>
    <source>
        <strain evidence="6 7">E-1</strain>
    </source>
</reference>
<evidence type="ECO:0000256" key="4">
    <source>
        <dbReference type="SAM" id="Phobius"/>
    </source>
</evidence>
<sequence length="392" mass="44839">MLLSFLPAIVSVNYIFLLFPFFIALINIVIYSFQKSRYELYLNMLSSVLKILIAAKRIVDSPFLKYEKNFNDLSDKIAIFRPLLLKISKLQHRSPFSLSGDAITLLESMTFGITLWDLIQYDKVICQLINYQDELMELYTVIGEIDSAISIASFRNTLPFYCTPIFCNGNEIIAEELYHPIVENPINNSIVIKKGCMITGSNASGKSTFIKGLAINAILAQSISTCLAKKFVMPHSAIITSMAVRDEVSTGDSYYIKEIKYIKRIVNALNEKRPVICIIDEILRGTNTAERIAASIAILKYLSEKNCITVVATHDIELTELMKRKYENYHFTERISDNKIIFEYKIHKGPAVSRNAIKLLDCMKFPKEITEEAERILRITRREYPHRGQLNK</sequence>
<dbReference type="Proteomes" id="UP001276854">
    <property type="component" value="Unassembled WGS sequence"/>
</dbReference>
<dbReference type="Pfam" id="PF00488">
    <property type="entry name" value="MutS_V"/>
    <property type="match status" value="1"/>
</dbReference>
<accession>A0ABU4GLD6</accession>
<proteinExistence type="predicted"/>
<evidence type="ECO:0000256" key="3">
    <source>
        <dbReference type="ARBA" id="ARBA00023125"/>
    </source>
</evidence>
<keyword evidence="4" id="KW-1133">Transmembrane helix</keyword>
<dbReference type="EMBL" id="JAWONS010000216">
    <property type="protein sequence ID" value="MDW2798425.1"/>
    <property type="molecule type" value="Genomic_DNA"/>
</dbReference>
<dbReference type="PANTHER" id="PTHR11361">
    <property type="entry name" value="DNA MISMATCH REPAIR PROTEIN MUTS FAMILY MEMBER"/>
    <property type="match status" value="1"/>
</dbReference>
<dbReference type="SMART" id="SM00534">
    <property type="entry name" value="MUTSac"/>
    <property type="match status" value="1"/>
</dbReference>
<keyword evidence="7" id="KW-1185">Reference proteome</keyword>
<evidence type="ECO:0000313" key="7">
    <source>
        <dbReference type="Proteomes" id="UP001276854"/>
    </source>
</evidence>
<keyword evidence="1" id="KW-0547">Nucleotide-binding</keyword>
<evidence type="ECO:0000313" key="6">
    <source>
        <dbReference type="EMBL" id="MDW2798425.1"/>
    </source>
</evidence>
<organism evidence="6 7">
    <name type="scientific">Clostridium boliviensis</name>
    <dbReference type="NCBI Taxonomy" id="318465"/>
    <lineage>
        <taxon>Bacteria</taxon>
        <taxon>Bacillati</taxon>
        <taxon>Bacillota</taxon>
        <taxon>Clostridia</taxon>
        <taxon>Eubacteriales</taxon>
        <taxon>Clostridiaceae</taxon>
        <taxon>Clostridium</taxon>
    </lineage>
</organism>
<dbReference type="InterPro" id="IPR000432">
    <property type="entry name" value="DNA_mismatch_repair_MutS_C"/>
</dbReference>
<evidence type="ECO:0000256" key="2">
    <source>
        <dbReference type="ARBA" id="ARBA00022840"/>
    </source>
</evidence>
<dbReference type="InterPro" id="IPR045076">
    <property type="entry name" value="MutS"/>
</dbReference>
<name>A0ABU4GLD6_9CLOT</name>
<dbReference type="SUPFAM" id="SSF52540">
    <property type="entry name" value="P-loop containing nucleoside triphosphate hydrolases"/>
    <property type="match status" value="1"/>
</dbReference>
<dbReference type="InterPro" id="IPR027417">
    <property type="entry name" value="P-loop_NTPase"/>
</dbReference>
<dbReference type="Gene3D" id="3.40.50.300">
    <property type="entry name" value="P-loop containing nucleotide triphosphate hydrolases"/>
    <property type="match status" value="1"/>
</dbReference>
<feature type="transmembrane region" description="Helical" evidence="4">
    <location>
        <begin position="12"/>
        <end position="33"/>
    </location>
</feature>
<keyword evidence="3" id="KW-0238">DNA-binding</keyword>
<keyword evidence="4" id="KW-0812">Transmembrane</keyword>
<protein>
    <recommendedName>
        <fullName evidence="5">DNA mismatch repair proteins mutS family domain-containing protein</fullName>
    </recommendedName>
</protein>
<keyword evidence="4" id="KW-0472">Membrane</keyword>
<evidence type="ECO:0000256" key="1">
    <source>
        <dbReference type="ARBA" id="ARBA00022741"/>
    </source>
</evidence>
<evidence type="ECO:0000259" key="5">
    <source>
        <dbReference type="SMART" id="SM00534"/>
    </source>
</evidence>
<comment type="caution">
    <text evidence="6">The sequence shown here is derived from an EMBL/GenBank/DDBJ whole genome shotgun (WGS) entry which is preliminary data.</text>
</comment>